<sequence>MVRTLTGKKAFSIQPHFALVWQLGVPRNSLASERQGMVRCIRLKQQNQHRRDEKIQPLGLGSATKKICPKISQKHNFVCHIDI</sequence>
<evidence type="ECO:0000313" key="2">
    <source>
        <dbReference type="Proteomes" id="UP001196413"/>
    </source>
</evidence>
<dbReference type="AlphaFoldDB" id="A0AAD5QWD7"/>
<dbReference type="Proteomes" id="UP001196413">
    <property type="component" value="Unassembled WGS sequence"/>
</dbReference>
<protein>
    <submittedName>
        <fullName evidence="1">Uncharacterized protein</fullName>
    </submittedName>
</protein>
<dbReference type="EMBL" id="JAHQIW010004829">
    <property type="protein sequence ID" value="KAJ1363912.1"/>
    <property type="molecule type" value="Genomic_DNA"/>
</dbReference>
<reference evidence="1" key="1">
    <citation type="submission" date="2021-06" db="EMBL/GenBank/DDBJ databases">
        <title>Parelaphostrongylus tenuis whole genome reference sequence.</title>
        <authorList>
            <person name="Garwood T.J."/>
            <person name="Larsen P.A."/>
            <person name="Fountain-Jones N.M."/>
            <person name="Garbe J.R."/>
            <person name="Macchietto M.G."/>
            <person name="Kania S.A."/>
            <person name="Gerhold R.W."/>
            <person name="Richards J.E."/>
            <person name="Wolf T.M."/>
        </authorList>
    </citation>
    <scope>NUCLEOTIDE SEQUENCE</scope>
    <source>
        <strain evidence="1">MNPRO001-30</strain>
        <tissue evidence="1">Meninges</tissue>
    </source>
</reference>
<comment type="caution">
    <text evidence="1">The sequence shown here is derived from an EMBL/GenBank/DDBJ whole genome shotgun (WGS) entry which is preliminary data.</text>
</comment>
<accession>A0AAD5QWD7</accession>
<keyword evidence="2" id="KW-1185">Reference proteome</keyword>
<organism evidence="1 2">
    <name type="scientific">Parelaphostrongylus tenuis</name>
    <name type="common">Meningeal worm</name>
    <dbReference type="NCBI Taxonomy" id="148309"/>
    <lineage>
        <taxon>Eukaryota</taxon>
        <taxon>Metazoa</taxon>
        <taxon>Ecdysozoa</taxon>
        <taxon>Nematoda</taxon>
        <taxon>Chromadorea</taxon>
        <taxon>Rhabditida</taxon>
        <taxon>Rhabditina</taxon>
        <taxon>Rhabditomorpha</taxon>
        <taxon>Strongyloidea</taxon>
        <taxon>Metastrongylidae</taxon>
        <taxon>Parelaphostrongylus</taxon>
    </lineage>
</organism>
<gene>
    <name evidence="1" type="ORF">KIN20_023875</name>
</gene>
<evidence type="ECO:0000313" key="1">
    <source>
        <dbReference type="EMBL" id="KAJ1363912.1"/>
    </source>
</evidence>
<proteinExistence type="predicted"/>
<name>A0AAD5QWD7_PARTN</name>